<evidence type="ECO:0000313" key="2">
    <source>
        <dbReference type="EMBL" id="GJS78784.1"/>
    </source>
</evidence>
<reference evidence="2" key="2">
    <citation type="submission" date="2022-01" db="EMBL/GenBank/DDBJ databases">
        <authorList>
            <person name="Yamashiro T."/>
            <person name="Shiraishi A."/>
            <person name="Satake H."/>
            <person name="Nakayama K."/>
        </authorList>
    </citation>
    <scope>NUCLEOTIDE SEQUENCE</scope>
</reference>
<sequence length="356" mass="41016">MTLSVIEQMSEQMINHEHNWEKANNEQNNESLTAELERYKERVKTFEQRLNIDLSCREKMIDSQMDDMIREKLALKEQVDSLEQNLSKQIKEKECLLETFNVFQNQSKEKENKYQENEIDLEKKIKELDNIVYKVGQSAQTVHMLTKPQAFYDTIHKQALVDVPSELPKVSLVNASLKKLKFHLTQFDSVVKKRTTPSALKEGSSKKAKIVESKIANHSEPNHTWGSNGTDIPSSSSLVMIGTVRFGNDHIARIMGYGDYQLGNVTISRVYYVEGLGHNLFYVGQFCNADLEVAFRKNTFFIRNLEGVDLTFGSRDTNLYTISLDDMLKTYPISLYPQRSRPKLVWNLIITSLLCT</sequence>
<evidence type="ECO:0000256" key="1">
    <source>
        <dbReference type="SAM" id="Coils"/>
    </source>
</evidence>
<comment type="caution">
    <text evidence="2">The sequence shown here is derived from an EMBL/GenBank/DDBJ whole genome shotgun (WGS) entry which is preliminary data.</text>
</comment>
<evidence type="ECO:0008006" key="4">
    <source>
        <dbReference type="Google" id="ProtNLM"/>
    </source>
</evidence>
<gene>
    <name evidence="2" type="ORF">Tco_0728665</name>
</gene>
<keyword evidence="1" id="KW-0175">Coiled coil</keyword>
<organism evidence="2 3">
    <name type="scientific">Tanacetum coccineum</name>
    <dbReference type="NCBI Taxonomy" id="301880"/>
    <lineage>
        <taxon>Eukaryota</taxon>
        <taxon>Viridiplantae</taxon>
        <taxon>Streptophyta</taxon>
        <taxon>Embryophyta</taxon>
        <taxon>Tracheophyta</taxon>
        <taxon>Spermatophyta</taxon>
        <taxon>Magnoliopsida</taxon>
        <taxon>eudicotyledons</taxon>
        <taxon>Gunneridae</taxon>
        <taxon>Pentapetalae</taxon>
        <taxon>asterids</taxon>
        <taxon>campanulids</taxon>
        <taxon>Asterales</taxon>
        <taxon>Asteraceae</taxon>
        <taxon>Asteroideae</taxon>
        <taxon>Anthemideae</taxon>
        <taxon>Anthemidinae</taxon>
        <taxon>Tanacetum</taxon>
    </lineage>
</organism>
<keyword evidence="3" id="KW-1185">Reference proteome</keyword>
<evidence type="ECO:0000313" key="3">
    <source>
        <dbReference type="Proteomes" id="UP001151760"/>
    </source>
</evidence>
<proteinExistence type="predicted"/>
<feature type="coiled-coil region" evidence="1">
    <location>
        <begin position="6"/>
        <end position="131"/>
    </location>
</feature>
<reference evidence="2" key="1">
    <citation type="journal article" date="2022" name="Int. J. Mol. Sci.">
        <title>Draft Genome of Tanacetum Coccineum: Genomic Comparison of Closely Related Tanacetum-Family Plants.</title>
        <authorList>
            <person name="Yamashiro T."/>
            <person name="Shiraishi A."/>
            <person name="Nakayama K."/>
            <person name="Satake H."/>
        </authorList>
    </citation>
    <scope>NUCLEOTIDE SEQUENCE</scope>
</reference>
<dbReference type="EMBL" id="BQNB010010550">
    <property type="protein sequence ID" value="GJS78784.1"/>
    <property type="molecule type" value="Genomic_DNA"/>
</dbReference>
<protein>
    <recommendedName>
        <fullName evidence="4">Integrase, catalytic region, zinc finger, CCHC-type, peptidase aspartic, catalytic</fullName>
    </recommendedName>
</protein>
<name>A0ABQ4YLR9_9ASTR</name>
<dbReference type="Proteomes" id="UP001151760">
    <property type="component" value="Unassembled WGS sequence"/>
</dbReference>
<accession>A0ABQ4YLR9</accession>